<keyword evidence="2 4" id="KW-0479">Metal-binding</keyword>
<dbReference type="InterPro" id="IPR011041">
    <property type="entry name" value="Quinoprot_gluc/sorb_DH_b-prop"/>
</dbReference>
<dbReference type="GO" id="GO:0009055">
    <property type="term" value="F:electron transfer activity"/>
    <property type="evidence" value="ECO:0007669"/>
    <property type="project" value="InterPro"/>
</dbReference>
<dbReference type="NCBIfam" id="TIGR02603">
    <property type="entry name" value="CxxCH_TIGR02603"/>
    <property type="match status" value="1"/>
</dbReference>
<dbReference type="InterPro" id="IPR036909">
    <property type="entry name" value="Cyt_c-like_dom_sf"/>
</dbReference>
<dbReference type="SUPFAM" id="SSF50952">
    <property type="entry name" value="Soluble quinoprotein glucose dehydrogenase"/>
    <property type="match status" value="1"/>
</dbReference>
<evidence type="ECO:0000256" key="1">
    <source>
        <dbReference type="ARBA" id="ARBA00022617"/>
    </source>
</evidence>
<dbReference type="RefSeq" id="WP_080318965.1">
    <property type="nucleotide sequence ID" value="NZ_MTBC01000005.1"/>
</dbReference>
<dbReference type="SMART" id="SM00567">
    <property type="entry name" value="EZ_HEAT"/>
    <property type="match status" value="3"/>
</dbReference>
<dbReference type="InterPro" id="IPR009056">
    <property type="entry name" value="Cyt_c-like_dom"/>
</dbReference>
<dbReference type="GO" id="GO:0020037">
    <property type="term" value="F:heme binding"/>
    <property type="evidence" value="ECO:0007669"/>
    <property type="project" value="InterPro"/>
</dbReference>
<dbReference type="SUPFAM" id="SSF48371">
    <property type="entry name" value="ARM repeat"/>
    <property type="match status" value="1"/>
</dbReference>
<dbReference type="Gene3D" id="2.120.10.30">
    <property type="entry name" value="TolB, C-terminal domain"/>
    <property type="match status" value="1"/>
</dbReference>
<gene>
    <name evidence="6" type="ORF">BUL40_08835</name>
</gene>
<dbReference type="PANTHER" id="PTHR33546">
    <property type="entry name" value="LARGE, MULTIFUNCTIONAL SECRETED PROTEIN-RELATED"/>
    <property type="match status" value="1"/>
</dbReference>
<sequence>MLFNKFLSAISTLSLIALLSCEQQPNLPKQNPLTLNQNATTAKQLALEVKNNNTIKLVEGLKLDLWATDSLAPDPIALDVDDFGSVYITRTLRQKHSEFDIRGYRDWVTPTSSFKTPEDRRNFLHTFFAPENSEQNQWLQDLNNDGSSDWKDLAIEKEEVWKLSDTNKDGLADVAQRIVHDFNTEITDVANALLVERDKMYVGVAPEMWELKDINQDGYFETKKALATGFGVHIGFSGHGMSGAIKGPDGKLYWGIGDIGGHIKAQDGSEFAFPNEGVIVRCNPDGSNFEVFAHGLRNTHEFVFDDYGNIISSDNDGDHRGESERLVHIVEGSDAGWRSNWQYGKYTDPKNNDYKVWMEEELYKPHWEGQAAYIIPPIMNYHNGPTGMVHNPGTALGSEWKNKFFLVEFVGDPSLSHLWAFDLKPKGASFELKSEVDVLSGILPTGIKFGPDGALYLADWLNGWGTKDSGRIWKLDVSEDKDDLAQQRKETLKLMQANYEDFSNDELLALFQNTDRRIRLKAQYQLAKSTFWGYYKLKSYVKEEQNQLARIHGIWTLGMMAEKDTDKVAVLTELLEDNDPEIVAQSLKVLGDANYVEATEKAINLLQHKNDRVKFYAAQALGRFKAETAIEPLLDFVKSNNDEDLYLRHAAVLALARIGNPEPLIALSSSDNNSLKMAAVLVLRKLKDPKVALFLNDTKEAIATEAARAINDDTSIPEALPALAEVLNSFKFTNEALLRRAINAAIRVERPEHIDYLIAFAKNDSLPENLRGEALAALGTWASLSVYDRVDGRYRGEVKRDAALVQEKVNKELDNLFQTKSQALLNGAIQLVANLGLKEKEAELVALAKSNSSESIRTSALNALGILEYEQLHLVLAQGMKDRSEQVRSAALGMLDKIELTKEALEQVVKPVFENASVWEQQKTLEVLAAMPIEKSKSILSNLISKADKNRLPNELILDLIESVKNSENQALIDQLAVLDDNGFGDDSYEQTLSGGSNWPGRQVFLHNTTAQCVRCHSYQGTGGKVGPSLDNIGAILSKKELLDALINPTKRIAPGYGSVTVTLTDGQEITGVLEAETEEELILKTGDAEPMEILHSRIKTRKNLPSGMPPMGRMITKRELRDLIEFLSNLKE</sequence>
<evidence type="ECO:0000313" key="7">
    <source>
        <dbReference type="Proteomes" id="UP000191680"/>
    </source>
</evidence>
<dbReference type="OrthoDB" id="9808161at2"/>
<organism evidence="6 7">
    <name type="scientific">Croceivirga radicis</name>
    <dbReference type="NCBI Taxonomy" id="1929488"/>
    <lineage>
        <taxon>Bacteria</taxon>
        <taxon>Pseudomonadati</taxon>
        <taxon>Bacteroidota</taxon>
        <taxon>Flavobacteriia</taxon>
        <taxon>Flavobacteriales</taxon>
        <taxon>Flavobacteriaceae</taxon>
        <taxon>Croceivirga</taxon>
    </lineage>
</organism>
<keyword evidence="1 4" id="KW-0349">Heme</keyword>
<dbReference type="InterPro" id="IPR004155">
    <property type="entry name" value="PBS_lyase_HEAT"/>
</dbReference>
<proteinExistence type="predicted"/>
<protein>
    <submittedName>
        <fullName evidence="6">Heme-binding protein</fullName>
    </submittedName>
</protein>
<dbReference type="Proteomes" id="UP000191680">
    <property type="component" value="Unassembled WGS sequence"/>
</dbReference>
<dbReference type="InterPro" id="IPR013427">
    <property type="entry name" value="Haem-bd_dom_put"/>
</dbReference>
<dbReference type="Pfam" id="PF13646">
    <property type="entry name" value="HEAT_2"/>
    <property type="match status" value="1"/>
</dbReference>
<dbReference type="GO" id="GO:0046872">
    <property type="term" value="F:metal ion binding"/>
    <property type="evidence" value="ECO:0007669"/>
    <property type="project" value="UniProtKB-KW"/>
</dbReference>
<dbReference type="InterPro" id="IPR011989">
    <property type="entry name" value="ARM-like"/>
</dbReference>
<dbReference type="InterPro" id="IPR055557">
    <property type="entry name" value="DUF7133"/>
</dbReference>
<keyword evidence="7" id="KW-1185">Reference proteome</keyword>
<evidence type="ECO:0000256" key="4">
    <source>
        <dbReference type="PROSITE-ProRule" id="PRU00433"/>
    </source>
</evidence>
<evidence type="ECO:0000256" key="2">
    <source>
        <dbReference type="ARBA" id="ARBA00022723"/>
    </source>
</evidence>
<keyword evidence="3 4" id="KW-0408">Iron</keyword>
<dbReference type="EMBL" id="MTBC01000005">
    <property type="protein sequence ID" value="OQD42624.1"/>
    <property type="molecule type" value="Genomic_DNA"/>
</dbReference>
<dbReference type="PANTHER" id="PTHR33546:SF1">
    <property type="entry name" value="LARGE, MULTIFUNCTIONAL SECRETED PROTEIN"/>
    <property type="match status" value="1"/>
</dbReference>
<accession>A0A1V6LR11</accession>
<dbReference type="AlphaFoldDB" id="A0A1V6LR11"/>
<feature type="domain" description="Cytochrome c" evidence="5">
    <location>
        <begin position="996"/>
        <end position="1132"/>
    </location>
</feature>
<dbReference type="PROSITE" id="PS51257">
    <property type="entry name" value="PROKAR_LIPOPROTEIN"/>
    <property type="match status" value="1"/>
</dbReference>
<evidence type="ECO:0000313" key="6">
    <source>
        <dbReference type="EMBL" id="OQD42624.1"/>
    </source>
</evidence>
<evidence type="ECO:0000259" key="5">
    <source>
        <dbReference type="PROSITE" id="PS51007"/>
    </source>
</evidence>
<dbReference type="SUPFAM" id="SSF46626">
    <property type="entry name" value="Cytochrome c"/>
    <property type="match status" value="1"/>
</dbReference>
<dbReference type="InterPro" id="IPR011042">
    <property type="entry name" value="6-blade_b-propeller_TolB-like"/>
</dbReference>
<comment type="caution">
    <text evidence="6">The sequence shown here is derived from an EMBL/GenBank/DDBJ whole genome shotgun (WGS) entry which is preliminary data.</text>
</comment>
<dbReference type="Gene3D" id="1.10.760.10">
    <property type="entry name" value="Cytochrome c-like domain"/>
    <property type="match status" value="1"/>
</dbReference>
<dbReference type="Pfam" id="PF23500">
    <property type="entry name" value="DUF7133"/>
    <property type="match status" value="1"/>
</dbReference>
<name>A0A1V6LR11_9FLAO</name>
<dbReference type="InterPro" id="IPR016024">
    <property type="entry name" value="ARM-type_fold"/>
</dbReference>
<dbReference type="Gene3D" id="1.25.10.10">
    <property type="entry name" value="Leucine-rich Repeat Variant"/>
    <property type="match status" value="2"/>
</dbReference>
<reference evidence="6 7" key="1">
    <citation type="submission" date="2016-12" db="EMBL/GenBank/DDBJ databases">
        <authorList>
            <person name="Song W.-J."/>
            <person name="Kurnit D.M."/>
        </authorList>
    </citation>
    <scope>NUCLEOTIDE SEQUENCE [LARGE SCALE GENOMIC DNA]</scope>
    <source>
        <strain evidence="6 7">HSG9</strain>
    </source>
</reference>
<dbReference type="PROSITE" id="PS51007">
    <property type="entry name" value="CYTC"/>
    <property type="match status" value="1"/>
</dbReference>
<evidence type="ECO:0000256" key="3">
    <source>
        <dbReference type="ARBA" id="ARBA00023004"/>
    </source>
</evidence>